<dbReference type="AlphaFoldDB" id="A0ABD3NUH6"/>
<dbReference type="Proteomes" id="UP001530400">
    <property type="component" value="Unassembled WGS sequence"/>
</dbReference>
<dbReference type="Pfam" id="PF03457">
    <property type="entry name" value="HA"/>
    <property type="match status" value="3"/>
</dbReference>
<keyword evidence="3" id="KW-1185">Reference proteome</keyword>
<reference evidence="2 3" key="1">
    <citation type="submission" date="2024-10" db="EMBL/GenBank/DDBJ databases">
        <title>Updated reference genomes for cyclostephanoid diatoms.</title>
        <authorList>
            <person name="Roberts W.R."/>
            <person name="Alverson A.J."/>
        </authorList>
    </citation>
    <scope>NUCLEOTIDE SEQUENCE [LARGE SCALE GENOMIC DNA]</scope>
    <source>
        <strain evidence="2 3">AJA010-31</strain>
    </source>
</reference>
<sequence>MKSARSDDESELMEAPADINEAEAKIASSTPRKRHKFEVWWDEKLKELKEYKSLHGDCSVPIMSEQYGKLGKWCENQRFSFNKGKLAQDRIDRLREAGFVFEGNIPRSPEKRFPSYDKLRMSHIDELKEFIQEFGHANVPPTYSINPQLGKWVENTRGKHNRGELPDDRVNELAEAGFNFETPLTPDKYHSYAYDHRWDERFKELMDYKNEHGDFKVRPSHNYALNKWIENQKQSYRKGRLSEERTARLEGVGFSFAKAVKQPKSSENVTQPDEIAG</sequence>
<organism evidence="2 3">
    <name type="scientific">Cyclotella atomus</name>
    <dbReference type="NCBI Taxonomy" id="382360"/>
    <lineage>
        <taxon>Eukaryota</taxon>
        <taxon>Sar</taxon>
        <taxon>Stramenopiles</taxon>
        <taxon>Ochrophyta</taxon>
        <taxon>Bacillariophyta</taxon>
        <taxon>Coscinodiscophyceae</taxon>
        <taxon>Thalassiosirophycidae</taxon>
        <taxon>Stephanodiscales</taxon>
        <taxon>Stephanodiscaceae</taxon>
        <taxon>Cyclotella</taxon>
    </lineage>
</organism>
<name>A0ABD3NUH6_9STRA</name>
<proteinExistence type="predicted"/>
<dbReference type="InterPro" id="IPR005114">
    <property type="entry name" value="Helicase_assoc"/>
</dbReference>
<evidence type="ECO:0000259" key="1">
    <source>
        <dbReference type="Pfam" id="PF03457"/>
    </source>
</evidence>
<accession>A0ABD3NUH6</accession>
<evidence type="ECO:0000313" key="3">
    <source>
        <dbReference type="Proteomes" id="UP001530400"/>
    </source>
</evidence>
<evidence type="ECO:0000313" key="2">
    <source>
        <dbReference type="EMBL" id="KAL3778987.1"/>
    </source>
</evidence>
<gene>
    <name evidence="2" type="ORF">ACHAWO_009184</name>
</gene>
<feature type="domain" description="Helicase-associated" evidence="1">
    <location>
        <begin position="123"/>
        <end position="178"/>
    </location>
</feature>
<dbReference type="Gene3D" id="6.10.140.530">
    <property type="match status" value="3"/>
</dbReference>
<feature type="domain" description="Helicase-associated" evidence="1">
    <location>
        <begin position="195"/>
        <end position="254"/>
    </location>
</feature>
<comment type="caution">
    <text evidence="2">The sequence shown here is derived from an EMBL/GenBank/DDBJ whole genome shotgun (WGS) entry which is preliminary data.</text>
</comment>
<dbReference type="PANTHER" id="PTHR33418:SF1">
    <property type="entry name" value="HELICASE-ASSOCIATED DOMAIN-CONTAINING PROTEIN"/>
    <property type="match status" value="1"/>
</dbReference>
<feature type="domain" description="Helicase-associated" evidence="1">
    <location>
        <begin position="40"/>
        <end position="99"/>
    </location>
</feature>
<protein>
    <recommendedName>
        <fullName evidence="1">Helicase-associated domain-containing protein</fullName>
    </recommendedName>
</protein>
<dbReference type="PANTHER" id="PTHR33418">
    <property type="entry name" value="HELICASE-ASSOCIATED"/>
    <property type="match status" value="1"/>
</dbReference>
<dbReference type="EMBL" id="JALLPJ020000961">
    <property type="protein sequence ID" value="KAL3778987.1"/>
    <property type="molecule type" value="Genomic_DNA"/>
</dbReference>